<feature type="compositionally biased region" description="Acidic residues" evidence="1">
    <location>
        <begin position="442"/>
        <end position="456"/>
    </location>
</feature>
<dbReference type="EMBL" id="JAGSXJ010000003">
    <property type="protein sequence ID" value="KAH6694047.1"/>
    <property type="molecule type" value="Genomic_DNA"/>
</dbReference>
<proteinExistence type="predicted"/>
<feature type="region of interest" description="Disordered" evidence="1">
    <location>
        <begin position="866"/>
        <end position="1135"/>
    </location>
</feature>
<name>A0A9P8VKJ8_9PEZI</name>
<evidence type="ECO:0000313" key="2">
    <source>
        <dbReference type="EMBL" id="KAH6694047.1"/>
    </source>
</evidence>
<feature type="compositionally biased region" description="Low complexity" evidence="1">
    <location>
        <begin position="457"/>
        <end position="479"/>
    </location>
</feature>
<feature type="compositionally biased region" description="Acidic residues" evidence="1">
    <location>
        <begin position="539"/>
        <end position="551"/>
    </location>
</feature>
<feature type="compositionally biased region" description="Gly residues" evidence="1">
    <location>
        <begin position="942"/>
        <end position="957"/>
    </location>
</feature>
<dbReference type="Proteomes" id="UP000770015">
    <property type="component" value="Unassembled WGS sequence"/>
</dbReference>
<feature type="compositionally biased region" description="Basic and acidic residues" evidence="1">
    <location>
        <begin position="57"/>
        <end position="71"/>
    </location>
</feature>
<feature type="compositionally biased region" description="Polar residues" evidence="1">
    <location>
        <begin position="1119"/>
        <end position="1135"/>
    </location>
</feature>
<protein>
    <submittedName>
        <fullName evidence="2">Uncharacterized protein</fullName>
    </submittedName>
</protein>
<feature type="region of interest" description="Disordered" evidence="1">
    <location>
        <begin position="726"/>
        <end position="802"/>
    </location>
</feature>
<keyword evidence="3" id="KW-1185">Reference proteome</keyword>
<comment type="caution">
    <text evidence="2">The sequence shown here is derived from an EMBL/GenBank/DDBJ whole genome shotgun (WGS) entry which is preliminary data.</text>
</comment>
<feature type="compositionally biased region" description="Polar residues" evidence="1">
    <location>
        <begin position="40"/>
        <end position="55"/>
    </location>
</feature>
<feature type="compositionally biased region" description="Polar residues" evidence="1">
    <location>
        <begin position="1026"/>
        <end position="1037"/>
    </location>
</feature>
<feature type="region of interest" description="Disordered" evidence="1">
    <location>
        <begin position="363"/>
        <end position="645"/>
    </location>
</feature>
<feature type="compositionally biased region" description="Low complexity" evidence="1">
    <location>
        <begin position="427"/>
        <end position="441"/>
    </location>
</feature>
<feature type="region of interest" description="Disordered" evidence="1">
    <location>
        <begin position="1"/>
        <end position="87"/>
    </location>
</feature>
<dbReference type="OrthoDB" id="4849953at2759"/>
<evidence type="ECO:0000313" key="3">
    <source>
        <dbReference type="Proteomes" id="UP000770015"/>
    </source>
</evidence>
<gene>
    <name evidence="2" type="ORF">F5X68DRAFT_258811</name>
</gene>
<feature type="compositionally biased region" description="Basic and acidic residues" evidence="1">
    <location>
        <begin position="552"/>
        <end position="586"/>
    </location>
</feature>
<feature type="compositionally biased region" description="Basic and acidic residues" evidence="1">
    <location>
        <begin position="616"/>
        <end position="633"/>
    </location>
</feature>
<feature type="compositionally biased region" description="Low complexity" evidence="1">
    <location>
        <begin position="758"/>
        <end position="775"/>
    </location>
</feature>
<reference evidence="2" key="1">
    <citation type="journal article" date="2021" name="Nat. Commun.">
        <title>Genetic determinants of endophytism in the Arabidopsis root mycobiome.</title>
        <authorList>
            <person name="Mesny F."/>
            <person name="Miyauchi S."/>
            <person name="Thiergart T."/>
            <person name="Pickel B."/>
            <person name="Atanasova L."/>
            <person name="Karlsson M."/>
            <person name="Huettel B."/>
            <person name="Barry K.W."/>
            <person name="Haridas S."/>
            <person name="Chen C."/>
            <person name="Bauer D."/>
            <person name="Andreopoulos W."/>
            <person name="Pangilinan J."/>
            <person name="LaButti K."/>
            <person name="Riley R."/>
            <person name="Lipzen A."/>
            <person name="Clum A."/>
            <person name="Drula E."/>
            <person name="Henrissat B."/>
            <person name="Kohler A."/>
            <person name="Grigoriev I.V."/>
            <person name="Martin F.M."/>
            <person name="Hacquard S."/>
        </authorList>
    </citation>
    <scope>NUCLEOTIDE SEQUENCE</scope>
    <source>
        <strain evidence="2">MPI-SDFR-AT-0117</strain>
    </source>
</reference>
<feature type="compositionally biased region" description="Low complexity" evidence="1">
    <location>
        <begin position="493"/>
        <end position="506"/>
    </location>
</feature>
<sequence>MAGESDHGQRAGSASTPKGYKIKNVRWDDDGGQKKPAQVRVTNTDGSTASPSTCKCNAEHKSNEKTPEAQKKPAKSINPNEPLEKEDFEGVHNLQPLVPGWYLHRSANPMASLGRSPFTTWAPVQVPDNMHGMMKHTYVPRFDNGFVPSQGVAGPQPSQPGGVTVIGQAPAAPVYIQQQPAPVYMGMGAPPMGPMGPVPYMGHINHPQIVRAPGHPGGGPPMVVRPGMYPGAPAPGISGVYAGGNIGPTFYGPPGGAPLGPPGPPGIGLPPDITGIGRTAAEIAAEQAHIAEQQDLTKPQDFKPADDDPSRFYWMRELDGEWTQRNRMTIDHLGCRWYLHEGGYFYAWALGFTIEDYVQNKERRQNKNGGKTSPRFKLEMSTDDESGQDSLKITYPRSEQTPAGPTTKKVRFEKTPPKSALKKLAPEMESSSVAETTTEAESTTEAETTTDAETTTEAETTSGAEQSSDAADTSDSSKSSTKKKKGKDKCKNSKSSSTSGSDTSSSEAEEKKQKKSPKGKKGSPESSKSKKKSAPVQESENDGEDESSSEEETPKKAKKTKGENGGKDKKKDKSSSADKKDGDAKEKKKGGKNKAKNSGDNNVGPQKEVPADTPDNTDKSSDKKSKEKNKKPFPEPGMSPDLRRPNLILPVSAQVLQVEHAIEAMEDPRPNAFHDSHHGVVRVYHGPAYGNPYGTLYPVRDATKAMLPVGTPHPLMNPYLNGFKTTNNPGELANPHWSAHMPAPMYNAAPEKPPSPPQQRSSPPQQRISPSQQPQAPVAGTRQSFSPPMGPTMSGALNPNSPQFANAYPPEWAQNMKLQGYPVNVNMYSYGAPIRGDSWSKEGRERYARIARDHQMNRTVHRMMSGSCENNAGPAMYDRSAYQGSPQNNNGGSGNGNGGHRPVHRDLSWDDDPKVTTWVNSQPAPSAVGASGDAAGDPWGTNGNGNGNGSNGWGGNWGATPNSGDNNSRSGSKSGSMNDNNSPQRSGSGGGSNNGNNQAADEWGNTPGDWGNTADLGSWGGGDNNVGVSSRASNGSQESKRSRHSQASRKSQNGGPPIDACWDNNAGPVQAQTDDWGKTEDPSNNMPGAYKDDQGGGMQGCTFHQSTEPVKDNGGHSWGDTSCAQGEPQQDGTKW</sequence>
<accession>A0A9P8VKJ8</accession>
<dbReference type="AlphaFoldDB" id="A0A9P8VKJ8"/>
<feature type="compositionally biased region" description="Basic and acidic residues" evidence="1">
    <location>
        <begin position="904"/>
        <end position="914"/>
    </location>
</feature>
<feature type="compositionally biased region" description="Polar residues" evidence="1">
    <location>
        <begin position="959"/>
        <end position="985"/>
    </location>
</feature>
<feature type="compositionally biased region" description="Low complexity" evidence="1">
    <location>
        <begin position="923"/>
        <end position="941"/>
    </location>
</feature>
<organism evidence="2 3">
    <name type="scientific">Plectosphaerella plurivora</name>
    <dbReference type="NCBI Taxonomy" id="936078"/>
    <lineage>
        <taxon>Eukaryota</taxon>
        <taxon>Fungi</taxon>
        <taxon>Dikarya</taxon>
        <taxon>Ascomycota</taxon>
        <taxon>Pezizomycotina</taxon>
        <taxon>Sordariomycetes</taxon>
        <taxon>Hypocreomycetidae</taxon>
        <taxon>Glomerellales</taxon>
        <taxon>Plectosphaerellaceae</taxon>
        <taxon>Plectosphaerella</taxon>
    </lineage>
</organism>
<evidence type="ECO:0000256" key="1">
    <source>
        <dbReference type="SAM" id="MobiDB-lite"/>
    </source>
</evidence>